<dbReference type="Pfam" id="PF00255">
    <property type="entry name" value="GSHPx"/>
    <property type="match status" value="1"/>
</dbReference>
<dbReference type="EMBL" id="JAVDTL010000001">
    <property type="protein sequence ID" value="MDR6765327.1"/>
    <property type="molecule type" value="Genomic_DNA"/>
</dbReference>
<keyword evidence="8" id="KW-1185">Reference proteome</keyword>
<dbReference type="PANTHER" id="PTHR11592">
    <property type="entry name" value="GLUTATHIONE PEROXIDASE"/>
    <property type="match status" value="1"/>
</dbReference>
<evidence type="ECO:0000256" key="3">
    <source>
        <dbReference type="ARBA" id="ARBA00023002"/>
    </source>
</evidence>
<dbReference type="PROSITE" id="PS51355">
    <property type="entry name" value="GLUTATHIONE_PEROXID_3"/>
    <property type="match status" value="1"/>
</dbReference>
<evidence type="ECO:0000256" key="1">
    <source>
        <dbReference type="ARBA" id="ARBA00006926"/>
    </source>
</evidence>
<comment type="similarity">
    <text evidence="1 5">Belongs to the glutathione peroxidase family.</text>
</comment>
<dbReference type="InterPro" id="IPR029760">
    <property type="entry name" value="GPX_CS"/>
</dbReference>
<evidence type="ECO:0000256" key="5">
    <source>
        <dbReference type="RuleBase" id="RU000499"/>
    </source>
</evidence>
<dbReference type="PROSITE" id="PS00763">
    <property type="entry name" value="GLUTATHIONE_PEROXID_2"/>
    <property type="match status" value="1"/>
</dbReference>
<evidence type="ECO:0000313" key="6">
    <source>
        <dbReference type="EMBL" id="MDR6765327.1"/>
    </source>
</evidence>
<dbReference type="Gene3D" id="3.40.30.10">
    <property type="entry name" value="Glutaredoxin"/>
    <property type="match status" value="1"/>
</dbReference>
<reference evidence="6 8" key="1">
    <citation type="submission" date="2023-07" db="EMBL/GenBank/DDBJ databases">
        <title>Sorghum-associated microbial communities from plants grown in Nebraska, USA.</title>
        <authorList>
            <person name="Schachtman D."/>
        </authorList>
    </citation>
    <scope>NUCLEOTIDE SEQUENCE</scope>
    <source>
        <strain evidence="7 8">BE105</strain>
        <strain evidence="6">BE69</strain>
    </source>
</reference>
<proteinExistence type="inferred from homology"/>
<keyword evidence="3 5" id="KW-0560">Oxidoreductase</keyword>
<dbReference type="GO" id="GO:0004601">
    <property type="term" value="F:peroxidase activity"/>
    <property type="evidence" value="ECO:0007669"/>
    <property type="project" value="UniProtKB-KW"/>
</dbReference>
<accession>A0AAJ2BW40</accession>
<evidence type="ECO:0000256" key="4">
    <source>
        <dbReference type="PIRSR" id="PIRSR000303-1"/>
    </source>
</evidence>
<dbReference type="PRINTS" id="PR01011">
    <property type="entry name" value="GLUTPROXDASE"/>
</dbReference>
<protein>
    <recommendedName>
        <fullName evidence="5">Glutathione peroxidase</fullName>
    </recommendedName>
</protein>
<dbReference type="RefSeq" id="WP_209816547.1">
    <property type="nucleotide sequence ID" value="NZ_JAVDTL010000001.1"/>
</dbReference>
<gene>
    <name evidence="6" type="ORF">J2W88_000585</name>
    <name evidence="7" type="ORF">J2W93_000586</name>
</gene>
<dbReference type="PANTHER" id="PTHR11592:SF78">
    <property type="entry name" value="GLUTATHIONE PEROXIDASE"/>
    <property type="match status" value="1"/>
</dbReference>
<dbReference type="InterPro" id="IPR029759">
    <property type="entry name" value="GPX_AS"/>
</dbReference>
<evidence type="ECO:0000313" key="7">
    <source>
        <dbReference type="EMBL" id="MDR6835765.1"/>
    </source>
</evidence>
<dbReference type="Proteomes" id="UP001249076">
    <property type="component" value="Unassembled WGS sequence"/>
</dbReference>
<dbReference type="InterPro" id="IPR000889">
    <property type="entry name" value="Glutathione_peroxidase"/>
</dbReference>
<evidence type="ECO:0000313" key="9">
    <source>
        <dbReference type="Proteomes" id="UP001253458"/>
    </source>
</evidence>
<dbReference type="CDD" id="cd00340">
    <property type="entry name" value="GSH_Peroxidase"/>
    <property type="match status" value="1"/>
</dbReference>
<organism evidence="6 9">
    <name type="scientific">Acidovorax delafieldii</name>
    <name type="common">Pseudomonas delafieldii</name>
    <dbReference type="NCBI Taxonomy" id="47920"/>
    <lineage>
        <taxon>Bacteria</taxon>
        <taxon>Pseudomonadati</taxon>
        <taxon>Pseudomonadota</taxon>
        <taxon>Betaproteobacteria</taxon>
        <taxon>Burkholderiales</taxon>
        <taxon>Comamonadaceae</taxon>
        <taxon>Acidovorax</taxon>
    </lineage>
</organism>
<comment type="caution">
    <text evidence="6">The sequence shown here is derived from an EMBL/GenBank/DDBJ whole genome shotgun (WGS) entry which is preliminary data.</text>
</comment>
<dbReference type="EMBL" id="JAVDTS010000001">
    <property type="protein sequence ID" value="MDR6835765.1"/>
    <property type="molecule type" value="Genomic_DNA"/>
</dbReference>
<dbReference type="Proteomes" id="UP001253458">
    <property type="component" value="Unassembled WGS sequence"/>
</dbReference>
<dbReference type="FunFam" id="3.40.30.10:FF:000010">
    <property type="entry name" value="Glutathione peroxidase"/>
    <property type="match status" value="1"/>
</dbReference>
<evidence type="ECO:0000256" key="2">
    <source>
        <dbReference type="ARBA" id="ARBA00022559"/>
    </source>
</evidence>
<feature type="active site" evidence="4">
    <location>
        <position position="37"/>
    </location>
</feature>
<dbReference type="SUPFAM" id="SSF52833">
    <property type="entry name" value="Thioredoxin-like"/>
    <property type="match status" value="1"/>
</dbReference>
<dbReference type="AlphaFoldDB" id="A0AAJ2BW40"/>
<evidence type="ECO:0000313" key="8">
    <source>
        <dbReference type="Proteomes" id="UP001249076"/>
    </source>
</evidence>
<dbReference type="GO" id="GO:0034599">
    <property type="term" value="P:cellular response to oxidative stress"/>
    <property type="evidence" value="ECO:0007669"/>
    <property type="project" value="TreeGrafter"/>
</dbReference>
<dbReference type="InterPro" id="IPR036249">
    <property type="entry name" value="Thioredoxin-like_sf"/>
</dbReference>
<dbReference type="PROSITE" id="PS00460">
    <property type="entry name" value="GLUTATHIONE_PEROXID_1"/>
    <property type="match status" value="1"/>
</dbReference>
<name>A0AAJ2BW40_ACIDE</name>
<keyword evidence="2 5" id="KW-0575">Peroxidase</keyword>
<dbReference type="PIRSF" id="PIRSF000303">
    <property type="entry name" value="Glutathion_perox"/>
    <property type="match status" value="1"/>
</dbReference>
<sequence>MPTSIYDFEALQMNGQSVPLSQYRGKVLLIVNTASACGFTPQFGGLEELHKEYADQGLVVLGFPCNQFGAQDPGSNDEIASFCQLNYGVSFPMMAKIDVNGANASPLYQWLTAEAPGLLGSKAIKWNFTKFLVGKDGQVIRRYAPQDSPKKMAGDIEAALAGG</sequence>